<reference evidence="3" key="1">
    <citation type="journal article" date="2013" name="Nat. Genet.">
        <title>The draft genomes of soft-shell turtle and green sea turtle yield insights into the development and evolution of the turtle-specific body plan.</title>
        <authorList>
            <person name="Wang Z."/>
            <person name="Pascual-Anaya J."/>
            <person name="Zadissa A."/>
            <person name="Li W."/>
            <person name="Niimura Y."/>
            <person name="Huang Z."/>
            <person name="Li C."/>
            <person name="White S."/>
            <person name="Xiong Z."/>
            <person name="Fang D."/>
            <person name="Wang B."/>
            <person name="Ming Y."/>
            <person name="Chen Y."/>
            <person name="Zheng Y."/>
            <person name="Kuraku S."/>
            <person name="Pignatelli M."/>
            <person name="Herrero J."/>
            <person name="Beal K."/>
            <person name="Nozawa M."/>
            <person name="Li Q."/>
            <person name="Wang J."/>
            <person name="Zhang H."/>
            <person name="Yu L."/>
            <person name="Shigenobu S."/>
            <person name="Wang J."/>
            <person name="Liu J."/>
            <person name="Flicek P."/>
            <person name="Searle S."/>
            <person name="Wang J."/>
            <person name="Kuratani S."/>
            <person name="Yin Y."/>
            <person name="Aken B."/>
            <person name="Zhang G."/>
            <person name="Irie N."/>
        </authorList>
    </citation>
    <scope>NUCLEOTIDE SEQUENCE [LARGE SCALE GENOMIC DNA]</scope>
</reference>
<evidence type="ECO:0000313" key="3">
    <source>
        <dbReference type="Proteomes" id="UP000031443"/>
    </source>
</evidence>
<evidence type="ECO:0000256" key="1">
    <source>
        <dbReference type="SAM" id="MobiDB-lite"/>
    </source>
</evidence>
<sequence>MFTSGGSQKQLACPAPRQRGQKALHAAQARRHRPHSSHWLRFLTNGSCGAVTSTRGTSSTWSPCGHLCTYDLDMPADSGSHAEPGLSPTVLPPGATRIPFQLGIPVENRMPGNAMTI</sequence>
<dbReference type="AlphaFoldDB" id="M7C8F7"/>
<dbReference type="Proteomes" id="UP000031443">
    <property type="component" value="Unassembled WGS sequence"/>
</dbReference>
<dbReference type="EMBL" id="KB523583">
    <property type="protein sequence ID" value="EMP36847.1"/>
    <property type="molecule type" value="Genomic_DNA"/>
</dbReference>
<evidence type="ECO:0000313" key="2">
    <source>
        <dbReference type="EMBL" id="EMP36847.1"/>
    </source>
</evidence>
<keyword evidence="3" id="KW-1185">Reference proteome</keyword>
<protein>
    <submittedName>
        <fullName evidence="2">Uncharacterized protein</fullName>
    </submittedName>
</protein>
<feature type="region of interest" description="Disordered" evidence="1">
    <location>
        <begin position="1"/>
        <end position="36"/>
    </location>
</feature>
<proteinExistence type="predicted"/>
<accession>M7C8F7</accession>
<name>M7C8F7_CHEMY</name>
<gene>
    <name evidence="2" type="ORF">UY3_05930</name>
</gene>
<organism evidence="2 3">
    <name type="scientific">Chelonia mydas</name>
    <name type="common">Green sea-turtle</name>
    <name type="synonym">Chelonia agassizi</name>
    <dbReference type="NCBI Taxonomy" id="8469"/>
    <lineage>
        <taxon>Eukaryota</taxon>
        <taxon>Metazoa</taxon>
        <taxon>Chordata</taxon>
        <taxon>Craniata</taxon>
        <taxon>Vertebrata</taxon>
        <taxon>Euteleostomi</taxon>
        <taxon>Archelosauria</taxon>
        <taxon>Testudinata</taxon>
        <taxon>Testudines</taxon>
        <taxon>Cryptodira</taxon>
        <taxon>Durocryptodira</taxon>
        <taxon>Americhelydia</taxon>
        <taxon>Chelonioidea</taxon>
        <taxon>Cheloniidae</taxon>
        <taxon>Chelonia</taxon>
    </lineage>
</organism>
<feature type="compositionally biased region" description="Polar residues" evidence="1">
    <location>
        <begin position="1"/>
        <end position="10"/>
    </location>
</feature>